<gene>
    <name evidence="6" type="ORF">GCM10011502_26860</name>
</gene>
<dbReference type="SUPFAM" id="SSF56349">
    <property type="entry name" value="DNA breaking-rejoining enzymes"/>
    <property type="match status" value="1"/>
</dbReference>
<evidence type="ECO:0000259" key="5">
    <source>
        <dbReference type="PROSITE" id="PS51898"/>
    </source>
</evidence>
<dbReference type="InterPro" id="IPR002104">
    <property type="entry name" value="Integrase_catalytic"/>
</dbReference>
<dbReference type="InterPro" id="IPR011010">
    <property type="entry name" value="DNA_brk_join_enz"/>
</dbReference>
<reference evidence="7" key="1">
    <citation type="journal article" date="2019" name="Int. J. Syst. Evol. Microbiol.">
        <title>The Global Catalogue of Microorganisms (GCM) 10K type strain sequencing project: providing services to taxonomists for standard genome sequencing and annotation.</title>
        <authorList>
            <consortium name="The Broad Institute Genomics Platform"/>
            <consortium name="The Broad Institute Genome Sequencing Center for Infectious Disease"/>
            <person name="Wu L."/>
            <person name="Ma J."/>
        </authorList>
    </citation>
    <scope>NUCLEOTIDE SEQUENCE [LARGE SCALE GENOMIC DNA]</scope>
    <source>
        <strain evidence="7">CGMCC 1.15923</strain>
    </source>
</reference>
<dbReference type="InterPro" id="IPR010998">
    <property type="entry name" value="Integrase_recombinase_N"/>
</dbReference>
<evidence type="ECO:0000256" key="1">
    <source>
        <dbReference type="ARBA" id="ARBA00008857"/>
    </source>
</evidence>
<dbReference type="InterPro" id="IPR025269">
    <property type="entry name" value="SAM-like_dom"/>
</dbReference>
<dbReference type="PANTHER" id="PTHR30349">
    <property type="entry name" value="PHAGE INTEGRASE-RELATED"/>
    <property type="match status" value="1"/>
</dbReference>
<evidence type="ECO:0000256" key="3">
    <source>
        <dbReference type="ARBA" id="ARBA00023125"/>
    </source>
</evidence>
<keyword evidence="4" id="KW-0233">DNA recombination</keyword>
<comment type="caution">
    <text evidence="6">The sequence shown here is derived from an EMBL/GenBank/DDBJ whole genome shotgun (WGS) entry which is preliminary data.</text>
</comment>
<dbReference type="Pfam" id="PF00589">
    <property type="entry name" value="Phage_integrase"/>
    <property type="match status" value="1"/>
</dbReference>
<evidence type="ECO:0000256" key="2">
    <source>
        <dbReference type="ARBA" id="ARBA00022908"/>
    </source>
</evidence>
<dbReference type="EMBL" id="BMKE01000027">
    <property type="protein sequence ID" value="GGB52326.1"/>
    <property type="molecule type" value="Genomic_DNA"/>
</dbReference>
<dbReference type="Pfam" id="PF13102">
    <property type="entry name" value="Phage_int_SAM_5"/>
    <property type="match status" value="1"/>
</dbReference>
<evidence type="ECO:0000313" key="6">
    <source>
        <dbReference type="EMBL" id="GGB52326.1"/>
    </source>
</evidence>
<dbReference type="Gene3D" id="1.10.443.10">
    <property type="entry name" value="Intergrase catalytic core"/>
    <property type="match status" value="1"/>
</dbReference>
<proteinExistence type="inferred from homology"/>
<evidence type="ECO:0000256" key="4">
    <source>
        <dbReference type="ARBA" id="ARBA00023172"/>
    </source>
</evidence>
<evidence type="ECO:0000313" key="7">
    <source>
        <dbReference type="Proteomes" id="UP000646152"/>
    </source>
</evidence>
<feature type="domain" description="Tyr recombinase" evidence="5">
    <location>
        <begin position="205"/>
        <end position="373"/>
    </location>
</feature>
<dbReference type="Proteomes" id="UP000646152">
    <property type="component" value="Unassembled WGS sequence"/>
</dbReference>
<keyword evidence="7" id="KW-1185">Reference proteome</keyword>
<protein>
    <submittedName>
        <fullName evidence="6">Integrase</fullName>
    </submittedName>
</protein>
<dbReference type="InterPro" id="IPR050090">
    <property type="entry name" value="Tyrosine_recombinase_XerCD"/>
</dbReference>
<dbReference type="CDD" id="cd01185">
    <property type="entry name" value="INTN1_C_like"/>
    <property type="match status" value="1"/>
</dbReference>
<comment type="similarity">
    <text evidence="1">Belongs to the 'phage' integrase family.</text>
</comment>
<dbReference type="PANTHER" id="PTHR30349:SF64">
    <property type="entry name" value="PROPHAGE INTEGRASE INTD-RELATED"/>
    <property type="match status" value="1"/>
</dbReference>
<name>A0ABQ1IVX5_9GAMM</name>
<dbReference type="InterPro" id="IPR013762">
    <property type="entry name" value="Integrase-like_cat_sf"/>
</dbReference>
<accession>A0ABQ1IVX5</accession>
<dbReference type="RefSeq" id="WP_188630645.1">
    <property type="nucleotide sequence ID" value="NZ_BMKE01000027.1"/>
</dbReference>
<dbReference type="PROSITE" id="PS51898">
    <property type="entry name" value="TYR_RECOMBINASE"/>
    <property type="match status" value="1"/>
</dbReference>
<organism evidence="6 7">
    <name type="scientific">Oceanisphaera marina</name>
    <dbReference type="NCBI Taxonomy" id="2017550"/>
    <lineage>
        <taxon>Bacteria</taxon>
        <taxon>Pseudomonadati</taxon>
        <taxon>Pseudomonadota</taxon>
        <taxon>Gammaproteobacteria</taxon>
        <taxon>Aeromonadales</taxon>
        <taxon>Aeromonadaceae</taxon>
        <taxon>Oceanisphaera</taxon>
    </lineage>
</organism>
<sequence length="386" mass="45238">MKISIDLREPDRDGKKAIRLIYYAGSYIDPETKKRKHKRSRESLSLFLYDNPRTPAQRLHNRETQRAVEAIRAKRLYDHETGKHQLDSGNALKSSFFDYFQKVTNQKALDTSKSNHSIWVSTLKHLKQYYQLPDLTFGEVNQSFMEGFRHYLMHEARTKSDSALSRNTQYTYFNKLRACLNQAEEKGILKDNPTRRVKCIKAENNKRTHLTKDELIAMAHAECRYDVLKRAFLFSCCTGLRWSDINKLTWAEVEPFYDSYRIIFHQKKTNDLQYLDLSSMAMQLMGTRQESSARVFRGLKYSSWHNMELLRWAMKAGITKQVTFHAARHTFAVIQLTNGVDIYTLSRLLGHSELRTTEIYADIIESRRRDAMLSFPDILPLPQGKD</sequence>
<keyword evidence="2" id="KW-0229">DNA integration</keyword>
<dbReference type="Gene3D" id="1.10.150.130">
    <property type="match status" value="1"/>
</dbReference>
<keyword evidence="3" id="KW-0238">DNA-binding</keyword>